<keyword evidence="6" id="KW-1185">Reference proteome</keyword>
<dbReference type="Pfam" id="PF16987">
    <property type="entry name" value="KIX_2"/>
    <property type="match status" value="1"/>
</dbReference>
<feature type="compositionally biased region" description="Polar residues" evidence="3">
    <location>
        <begin position="346"/>
        <end position="394"/>
    </location>
</feature>
<feature type="compositionally biased region" description="Low complexity" evidence="3">
    <location>
        <begin position="169"/>
        <end position="190"/>
    </location>
</feature>
<feature type="compositionally biased region" description="Basic and acidic residues" evidence="3">
    <location>
        <begin position="1198"/>
        <end position="1210"/>
    </location>
</feature>
<dbReference type="GO" id="GO:0005634">
    <property type="term" value="C:nucleus"/>
    <property type="evidence" value="ECO:0007669"/>
    <property type="project" value="UniProtKB-SubCell"/>
</dbReference>
<dbReference type="EMBL" id="CAVMBE010000062">
    <property type="protein sequence ID" value="CAK4032338.1"/>
    <property type="molecule type" value="Genomic_DNA"/>
</dbReference>
<protein>
    <recommendedName>
        <fullName evidence="4">Mediator complex subunit 15 KIX domain-containing protein</fullName>
    </recommendedName>
</protein>
<feature type="compositionally biased region" description="Polar residues" evidence="3">
    <location>
        <begin position="1221"/>
        <end position="1235"/>
    </location>
</feature>
<feature type="compositionally biased region" description="Low complexity" evidence="3">
    <location>
        <begin position="844"/>
        <end position="877"/>
    </location>
</feature>
<evidence type="ECO:0000259" key="4">
    <source>
        <dbReference type="Pfam" id="PF16987"/>
    </source>
</evidence>
<feature type="region of interest" description="Disordered" evidence="3">
    <location>
        <begin position="1479"/>
        <end position="1500"/>
    </location>
</feature>
<feature type="region of interest" description="Disordered" evidence="3">
    <location>
        <begin position="1327"/>
        <end position="1347"/>
    </location>
</feature>
<feature type="region of interest" description="Disordered" evidence="3">
    <location>
        <begin position="841"/>
        <end position="1038"/>
    </location>
</feature>
<comment type="caution">
    <text evidence="5">The sequence shown here is derived from an EMBL/GenBank/DDBJ whole genome shotgun (WGS) entry which is preliminary data.</text>
</comment>
<name>A0AAI8Z4J7_9PEZI</name>
<feature type="region of interest" description="Disordered" evidence="3">
    <location>
        <begin position="296"/>
        <end position="433"/>
    </location>
</feature>
<proteinExistence type="predicted"/>
<feature type="domain" description="Mediator complex subunit 15 KIX" evidence="4">
    <location>
        <begin position="48"/>
        <end position="128"/>
    </location>
</feature>
<gene>
    <name evidence="5" type="ORF">LECACI_7A007496</name>
</gene>
<feature type="compositionally biased region" description="Low complexity" evidence="3">
    <location>
        <begin position="397"/>
        <end position="433"/>
    </location>
</feature>
<evidence type="ECO:0000256" key="3">
    <source>
        <dbReference type="SAM" id="MobiDB-lite"/>
    </source>
</evidence>
<dbReference type="Proteomes" id="UP001296104">
    <property type="component" value="Unassembled WGS sequence"/>
</dbReference>
<feature type="region of interest" description="Disordered" evidence="3">
    <location>
        <begin position="462"/>
        <end position="561"/>
    </location>
</feature>
<feature type="compositionally biased region" description="Low complexity" evidence="3">
    <location>
        <begin position="296"/>
        <end position="325"/>
    </location>
</feature>
<feature type="region of interest" description="Disordered" evidence="3">
    <location>
        <begin position="1"/>
        <end position="29"/>
    </location>
</feature>
<feature type="region of interest" description="Disordered" evidence="3">
    <location>
        <begin position="748"/>
        <end position="800"/>
    </location>
</feature>
<feature type="compositionally biased region" description="Low complexity" evidence="3">
    <location>
        <begin position="1153"/>
        <end position="1165"/>
    </location>
</feature>
<reference evidence="5" key="1">
    <citation type="submission" date="2023-11" db="EMBL/GenBank/DDBJ databases">
        <authorList>
            <person name="Alioto T."/>
            <person name="Alioto T."/>
            <person name="Gomez Garrido J."/>
        </authorList>
    </citation>
    <scope>NUCLEOTIDE SEQUENCE</scope>
</reference>
<feature type="region of interest" description="Disordered" evidence="3">
    <location>
        <begin position="1127"/>
        <end position="1238"/>
    </location>
</feature>
<feature type="compositionally biased region" description="Low complexity" evidence="3">
    <location>
        <begin position="507"/>
        <end position="527"/>
    </location>
</feature>
<organism evidence="5 6">
    <name type="scientific">Lecanosticta acicola</name>
    <dbReference type="NCBI Taxonomy" id="111012"/>
    <lineage>
        <taxon>Eukaryota</taxon>
        <taxon>Fungi</taxon>
        <taxon>Dikarya</taxon>
        <taxon>Ascomycota</taxon>
        <taxon>Pezizomycotina</taxon>
        <taxon>Dothideomycetes</taxon>
        <taxon>Dothideomycetidae</taxon>
        <taxon>Mycosphaerellales</taxon>
        <taxon>Mycosphaerellaceae</taxon>
        <taxon>Lecanosticta</taxon>
    </lineage>
</organism>
<dbReference type="InterPro" id="IPR036546">
    <property type="entry name" value="MED15_KIX"/>
</dbReference>
<evidence type="ECO:0000313" key="6">
    <source>
        <dbReference type="Proteomes" id="UP001296104"/>
    </source>
</evidence>
<evidence type="ECO:0000256" key="2">
    <source>
        <dbReference type="ARBA" id="ARBA00023242"/>
    </source>
</evidence>
<sequence>MEMPNNMPGGMPGPVNNTMQRPQPNNPNQQINAKIMADLRNGLASLQGGWQATMNVGERTVGIMQLYDALFTMLRGLNQQNNPWQCLHIAQQWERRTILNSPNKETYYAEMDKKFQEITAKRKEASMNQMNSQGGGGMIPNMTNPGNMQTGAMNMQNGMGHVGPFPNRAAMGQSGQMNAQAQMQAQHSQQPPTTMDPSALQMPPQQPAQQPQGQNMSQPSQSQQPNMNQGGQGQPPTIQQRVLAVAQKLHDSMPEEQRNAMRQKLMATMSDQQRRELKMDPVMRFFVAKATQQFTAQNRQQQQQQQQQQQMSGGAANGQQVNQAAPSGGNPNAQMGNGPPRPPSQADGQSIDFSGIMGQQANALKSQESGEQVVPASNNNNMGFGGQVNMSQGVNPAMLGNQGNQANQNTQNNQGGQTTQNNQQGGQLGNGTMNQSQMQFFMQQQREAQQRERMQKQIMAQQHAIASRQQLQGQPGGLHTPNAFNGGPNGQVNSPAMSMLNRPMAPPGQTTPGTPQPNRQRPTPQTPMANDANQLAQHHQNMLAQNSQQQQQLQQLRQGGQAPQGLNVDALLARVPPQYREKLANMPPEQIAAFVQKWEAMGWPPLGPFGLNNPNMAQMQQGNQQGQQGMPVQPMGNAIPGFNAQPPANQGAMNNTQQQVQAQIRTQQGIRLRTQALDSRPFPRSILTQLSIAAPPHVQTWGDLKQHVSQNPQAATVEKVQQQQAGWFQANPQEYAVAMQAIMQQRARLQQQAQQGRLGQGGQPQPPNAPQAAGTMPAPPAQMVPPRQMMQQPAGQGMPAGFNMAQLQPSPQEIAAFRARFQQFQAASDDQVRSMLVGARIKQMRQQQQQRQQAQNGQVPGPPNQQIGGPQPNMQNGAAPVPRMPPGTQGQPGALGQQQPSSQSNNDIIEISSQPAAKATPQAPAMQPSQSQQQAPAQRPASRLSQQEPVAKAPEGQKQQQQYIQKMAQQQSAQMESIRKAQGQMGAQTHQPAQAASASNRPAMPQPPRMSQADQERLGRMNQEVVRENPRGPPVQIDKAGMDRMKHIFKKLWNPLKHLPTTFPVALAYGFEDKTLKDVMRARLIVHQNIMDDSGSIKDYLSVTPEQLKDIERAVVTYMTELKIRKEQHDAQRQQQTAAGSKVPPTQAQTGKAQAAPMAQSSSQQNHARKNSKPPPAPTENKTFDWAAPSPHGVPKYEPGRNELTPDKLKFPPQKKRKTDQSTSQASTPAAQVSTPAAMGASPALVNGKIQSPEQTRKTPAQLKAEAERDAEQRKFRCKDSTCDASLRGFETEDQLKQHEQSHHQVIENPLNFLLDNAANALGVDKEGNALREPGPPRKKMAPGASAKRRIATARDLKKEELTKLEMEQINRGLTPASVKSKIAKKQAEFDAATQKDPGKEMTLREHMSQKLDIALPAEPATENVSLKPEAVESILKLDNADDELVTWEKLAQNYAEGWIPNEMDHDVWEYRPSESIYTSDPELTPNGSEISQASQSSDVSQSDAMKFVITMENWDADIWGDGSGGAPESLIPLYRQIKDMMNEDGDAVMGGMADGGDSPHTRKRKAEEAWELPVQDAWDEFINQSASV</sequence>
<feature type="compositionally biased region" description="Low complexity" evidence="3">
    <location>
        <begin position="748"/>
        <end position="757"/>
    </location>
</feature>
<keyword evidence="2" id="KW-0539">Nucleus</keyword>
<feature type="compositionally biased region" description="Low complexity" evidence="3">
    <location>
        <begin position="784"/>
        <end position="800"/>
    </location>
</feature>
<feature type="compositionally biased region" description="Polar residues" evidence="3">
    <location>
        <begin position="985"/>
        <end position="1000"/>
    </location>
</feature>
<feature type="region of interest" description="Disordered" evidence="3">
    <location>
        <begin position="156"/>
        <end position="236"/>
    </location>
</feature>
<feature type="compositionally biased region" description="Basic residues" evidence="3">
    <location>
        <begin position="1337"/>
        <end position="1347"/>
    </location>
</feature>
<accession>A0AAI8Z4J7</accession>
<comment type="subcellular location">
    <subcellularLocation>
        <location evidence="1">Nucleus</location>
    </subcellularLocation>
</comment>
<feature type="compositionally biased region" description="Low complexity" evidence="3">
    <location>
        <begin position="914"/>
        <end position="942"/>
    </location>
</feature>
<feature type="compositionally biased region" description="Low complexity" evidence="3">
    <location>
        <begin position="957"/>
        <end position="976"/>
    </location>
</feature>
<feature type="compositionally biased region" description="Low complexity" evidence="3">
    <location>
        <begin position="886"/>
        <end position="904"/>
    </location>
</feature>
<feature type="compositionally biased region" description="Polar residues" evidence="3">
    <location>
        <begin position="1133"/>
        <end position="1152"/>
    </location>
</feature>
<feature type="compositionally biased region" description="Low complexity" evidence="3">
    <location>
        <begin position="540"/>
        <end position="561"/>
    </location>
</feature>
<evidence type="ECO:0000256" key="1">
    <source>
        <dbReference type="ARBA" id="ARBA00004123"/>
    </source>
</evidence>
<feature type="compositionally biased region" description="Basic and acidic residues" evidence="3">
    <location>
        <begin position="1014"/>
        <end position="1030"/>
    </location>
</feature>
<evidence type="ECO:0000313" key="5">
    <source>
        <dbReference type="EMBL" id="CAK4032338.1"/>
    </source>
</evidence>
<feature type="compositionally biased region" description="Low complexity" evidence="3">
    <location>
        <begin position="201"/>
        <end position="229"/>
    </location>
</feature>